<dbReference type="PANTHER" id="PTHR27008">
    <property type="entry name" value="OS04G0122200 PROTEIN"/>
    <property type="match status" value="1"/>
</dbReference>
<dbReference type="GO" id="GO:0004674">
    <property type="term" value="F:protein serine/threonine kinase activity"/>
    <property type="evidence" value="ECO:0007669"/>
    <property type="project" value="UniProtKB-KW"/>
</dbReference>
<dbReference type="GeneID" id="113870058"/>
<evidence type="ECO:0000256" key="26">
    <source>
        <dbReference type="SAM" id="SignalP"/>
    </source>
</evidence>
<keyword evidence="13 24" id="KW-0547">Nucleotide-binding</keyword>
<dbReference type="PROSITE" id="PS00108">
    <property type="entry name" value="PROTEIN_KINASE_ST"/>
    <property type="match status" value="1"/>
</dbReference>
<keyword evidence="7" id="KW-0597">Phosphoprotein</keyword>
<dbReference type="InterPro" id="IPR001611">
    <property type="entry name" value="Leu-rich_rpt"/>
</dbReference>
<evidence type="ECO:0000256" key="2">
    <source>
        <dbReference type="ARBA" id="ARBA00004479"/>
    </source>
</evidence>
<dbReference type="PROSITE" id="PS51450">
    <property type="entry name" value="LRR"/>
    <property type="match status" value="1"/>
</dbReference>
<keyword evidence="9" id="KW-0808">Transferase</keyword>
<gene>
    <name evidence="29" type="primary">LOC113870058</name>
</gene>
<evidence type="ECO:0000256" key="6">
    <source>
        <dbReference type="ARBA" id="ARBA00022527"/>
    </source>
</evidence>
<evidence type="ECO:0000256" key="10">
    <source>
        <dbReference type="ARBA" id="ARBA00022692"/>
    </source>
</evidence>
<comment type="catalytic activity">
    <reaction evidence="23">
        <text>L-seryl-[protein] + ATP = O-phospho-L-seryl-[protein] + ADP + H(+)</text>
        <dbReference type="Rhea" id="RHEA:17989"/>
        <dbReference type="Rhea" id="RHEA-COMP:9863"/>
        <dbReference type="Rhea" id="RHEA-COMP:11604"/>
        <dbReference type="ChEBI" id="CHEBI:15378"/>
        <dbReference type="ChEBI" id="CHEBI:29999"/>
        <dbReference type="ChEBI" id="CHEBI:30616"/>
        <dbReference type="ChEBI" id="CHEBI:83421"/>
        <dbReference type="ChEBI" id="CHEBI:456216"/>
        <dbReference type="EC" id="2.7.11.1"/>
    </reaction>
</comment>
<keyword evidence="10 25" id="KW-0812">Transmembrane</keyword>
<evidence type="ECO:0000256" key="16">
    <source>
        <dbReference type="ARBA" id="ARBA00022843"/>
    </source>
</evidence>
<dbReference type="InterPro" id="IPR001245">
    <property type="entry name" value="Ser-Thr/Tyr_kinase_cat_dom"/>
</dbReference>
<dbReference type="Gene3D" id="3.80.10.10">
    <property type="entry name" value="Ribonuclease Inhibitor"/>
    <property type="match status" value="5"/>
</dbReference>
<accession>A0A8B8M3C7</accession>
<dbReference type="PRINTS" id="PR00019">
    <property type="entry name" value="LEURICHRPT"/>
</dbReference>
<feature type="chain" id="PRO_5034433360" description="non-specific serine/threonine protein kinase" evidence="26">
    <location>
        <begin position="21"/>
        <end position="1137"/>
    </location>
</feature>
<dbReference type="Pfam" id="PF08263">
    <property type="entry name" value="LRRNT_2"/>
    <property type="match status" value="1"/>
</dbReference>
<evidence type="ECO:0000313" key="29">
    <source>
        <dbReference type="RefSeq" id="XP_027362458.1"/>
    </source>
</evidence>
<comment type="similarity">
    <text evidence="3">Belongs to the protein kinase superfamily. Ser/Thr protein kinase family.</text>
</comment>
<dbReference type="InterPro" id="IPR011009">
    <property type="entry name" value="Kinase-like_dom_sf"/>
</dbReference>
<dbReference type="InterPro" id="IPR003591">
    <property type="entry name" value="Leu-rich_rpt_typical-subtyp"/>
</dbReference>
<keyword evidence="18 25" id="KW-0472">Membrane</keyword>
<evidence type="ECO:0000256" key="23">
    <source>
        <dbReference type="ARBA" id="ARBA00048679"/>
    </source>
</evidence>
<dbReference type="FunFam" id="3.80.10.10:FF:000288">
    <property type="entry name" value="LRR receptor-like serine/threonine-protein kinase EFR"/>
    <property type="match status" value="1"/>
</dbReference>
<dbReference type="Pfam" id="PF13855">
    <property type="entry name" value="LRR_8"/>
    <property type="match status" value="2"/>
</dbReference>
<dbReference type="InterPro" id="IPR013210">
    <property type="entry name" value="LRR_N_plant-typ"/>
</dbReference>
<evidence type="ECO:0000256" key="13">
    <source>
        <dbReference type="ARBA" id="ARBA00022741"/>
    </source>
</evidence>
<evidence type="ECO:0000256" key="17">
    <source>
        <dbReference type="ARBA" id="ARBA00022989"/>
    </source>
</evidence>
<proteinExistence type="inferred from homology"/>
<keyword evidence="28" id="KW-1185">Reference proteome</keyword>
<dbReference type="SMART" id="SM00369">
    <property type="entry name" value="LRR_TYP"/>
    <property type="match status" value="13"/>
</dbReference>
<evidence type="ECO:0000256" key="24">
    <source>
        <dbReference type="PROSITE-ProRule" id="PRU10141"/>
    </source>
</evidence>
<keyword evidence="12" id="KW-0677">Repeat</keyword>
<dbReference type="InterPro" id="IPR017441">
    <property type="entry name" value="Protein_kinase_ATP_BS"/>
</dbReference>
<keyword evidence="20" id="KW-0675">Receptor</keyword>
<dbReference type="FunFam" id="3.30.200.20:FF:000661">
    <property type="entry name" value="Serine-threonine protein kinase plant-type"/>
    <property type="match status" value="1"/>
</dbReference>
<evidence type="ECO:0000256" key="4">
    <source>
        <dbReference type="ARBA" id="ARBA00012513"/>
    </source>
</evidence>
<evidence type="ECO:0000256" key="18">
    <source>
        <dbReference type="ARBA" id="ARBA00023136"/>
    </source>
</evidence>
<keyword evidence="15 24" id="KW-0067">ATP-binding</keyword>
<organism evidence="28 29">
    <name type="scientific">Abrus precatorius</name>
    <name type="common">Indian licorice</name>
    <name type="synonym">Glycine abrus</name>
    <dbReference type="NCBI Taxonomy" id="3816"/>
    <lineage>
        <taxon>Eukaryota</taxon>
        <taxon>Viridiplantae</taxon>
        <taxon>Streptophyta</taxon>
        <taxon>Embryophyta</taxon>
        <taxon>Tracheophyta</taxon>
        <taxon>Spermatophyta</taxon>
        <taxon>Magnoliopsida</taxon>
        <taxon>eudicotyledons</taxon>
        <taxon>Gunneridae</taxon>
        <taxon>Pentapetalae</taxon>
        <taxon>rosids</taxon>
        <taxon>fabids</taxon>
        <taxon>Fabales</taxon>
        <taxon>Fabaceae</taxon>
        <taxon>Papilionoideae</taxon>
        <taxon>50 kb inversion clade</taxon>
        <taxon>NPAAA clade</taxon>
        <taxon>indigoferoid/millettioid clade</taxon>
        <taxon>Abreae</taxon>
        <taxon>Abrus</taxon>
    </lineage>
</organism>
<evidence type="ECO:0000256" key="8">
    <source>
        <dbReference type="ARBA" id="ARBA00022614"/>
    </source>
</evidence>
<dbReference type="Proteomes" id="UP000694853">
    <property type="component" value="Unplaced"/>
</dbReference>
<keyword evidence="16" id="KW-0832">Ubl conjugation</keyword>
<dbReference type="FunFam" id="3.80.10.10:FF:000101">
    <property type="entry name" value="LRR receptor-like serine/threonine-protein kinase ERECTA"/>
    <property type="match status" value="1"/>
</dbReference>
<dbReference type="InterPro" id="IPR032675">
    <property type="entry name" value="LRR_dom_sf"/>
</dbReference>
<keyword evidence="8" id="KW-0433">Leucine-rich repeat</keyword>
<comment type="catalytic activity">
    <reaction evidence="22">
        <text>L-threonyl-[protein] + ATP = O-phospho-L-threonyl-[protein] + ADP + H(+)</text>
        <dbReference type="Rhea" id="RHEA:46608"/>
        <dbReference type="Rhea" id="RHEA-COMP:11060"/>
        <dbReference type="Rhea" id="RHEA-COMP:11605"/>
        <dbReference type="ChEBI" id="CHEBI:15378"/>
        <dbReference type="ChEBI" id="CHEBI:30013"/>
        <dbReference type="ChEBI" id="CHEBI:30616"/>
        <dbReference type="ChEBI" id="CHEBI:61977"/>
        <dbReference type="ChEBI" id="CHEBI:456216"/>
        <dbReference type="EC" id="2.7.11.1"/>
    </reaction>
</comment>
<dbReference type="PROSITE" id="PS00107">
    <property type="entry name" value="PROTEIN_KINASE_ATP"/>
    <property type="match status" value="1"/>
</dbReference>
<keyword evidence="17 25" id="KW-1133">Transmembrane helix</keyword>
<evidence type="ECO:0000256" key="21">
    <source>
        <dbReference type="ARBA" id="ARBA00023180"/>
    </source>
</evidence>
<dbReference type="FunFam" id="1.10.510.10:FF:000358">
    <property type="entry name" value="Putative leucine-rich repeat receptor-like serine/threonine-protein kinase"/>
    <property type="match status" value="1"/>
</dbReference>
<evidence type="ECO:0000256" key="1">
    <source>
        <dbReference type="ARBA" id="ARBA00004162"/>
    </source>
</evidence>
<dbReference type="InterPro" id="IPR051809">
    <property type="entry name" value="Plant_receptor-like_S/T_kinase"/>
</dbReference>
<evidence type="ECO:0000256" key="11">
    <source>
        <dbReference type="ARBA" id="ARBA00022729"/>
    </source>
</evidence>
<evidence type="ECO:0000256" key="22">
    <source>
        <dbReference type="ARBA" id="ARBA00047899"/>
    </source>
</evidence>
<sequence>MEKICFSFALVLSFLHFIASTEISNSNYTIDQSALLAFKSYITLDPQHILASNWSTKSSVCNWFGVTCDTNYGRVTSLTLTSMNLSGSLPPQLGNLTFLVHLDLRNNEFHGTLPRELALLPRLKVVNLCTNQFGGQFPTWVGELSKLHHLSLCNNSFSGSIPKSLSKLLELETLDLSFNFVDGNIPPELGRLHNLTVLDLAHNQLSGDIPSSIFNISTLQELDFSYNYLSGSIPQEVGDLRQLRSINVSKNKLYGSIPSSLFNVPTLQEIQLFYNNLSGSLPSDMCHGLPMLEELDLSGNAIYSQIPSSLHQCKELKYLKMISNRFYGHLPNDIGRLSMLEELDFSNNNLTGTIPFEMGDYLRKLEKLHLQGNRLRGSIPTNIFNISRLQSLSLSNNQLSGNLPIYGHHSLSNLKFLYVSANNLSGEIPKSLFNASMLLQLVLANNSFSGVIPDSVGNLRNLESLYLIGNKLTSDPASPEMSFLTSLTKCRQLKKILLSLNPLDGTLPNSIGNLSNSLQIFDAWSCNIKGRIPSQIGNLKNLYDINLNENQLSGQLPSTIGALLSLQRLDLSDNKLNGSIPSQICQLINLNELRLSKNQIFGLVPGCMGSLGSLRNLYLDSNNLNSTIPLSLWSLTDILEVNLSFNNFGGSLPIEIDGMSAVIKLDISNNHLSGKLPSEIGGMQKLMNLSLANNMLQGPIPDSVGNMLSLEVLDLSHNLLSGNIPKSMEKLLYLKFINLSYNRLQGEIPSGGRLVNFTSQSFMMNGALCGRPELKVQPCPSNGVRHNSKGKKLVLKLIIPIVASSIFIGCIIFLIHRRAYNEGSTNMDLPIFQFQNRISYYELVEATQKFHESNLLGRGSFGSVYKGELSNGGVIAIKVFNLDVQEASRSFYVECEAMRNLRHRNLVKVITSCSNTVDFKALVMEFVPNGNLEKWLYSHSNSLGFIERLDIAIDVASALEYLHHGNSKPVVHCDLKPSNVLLDENMVAHVCDFGIAKLLEEGQSQLHTNTLATLGYIAPEYGTEGVVSVKGDVYSYGIMLTEVFTRKKPTDEMFEEGLSLRSWIQESMPHGITQVADPNLLEGDEQFNYAKETTLVNIMQLALSCSVDSPEDRMSMLEVLGRLNKIKTILLQMINSN</sequence>
<evidence type="ECO:0000256" key="12">
    <source>
        <dbReference type="ARBA" id="ARBA00022737"/>
    </source>
</evidence>
<dbReference type="FunFam" id="3.80.10.10:FF:000775">
    <property type="entry name" value="Predicted protein"/>
    <property type="match status" value="1"/>
</dbReference>
<evidence type="ECO:0000256" key="9">
    <source>
        <dbReference type="ARBA" id="ARBA00022679"/>
    </source>
</evidence>
<name>A0A8B8M3C7_ABRPR</name>
<evidence type="ECO:0000256" key="7">
    <source>
        <dbReference type="ARBA" id="ARBA00022553"/>
    </source>
</evidence>
<keyword evidence="5" id="KW-1003">Cell membrane</keyword>
<dbReference type="Gene3D" id="1.10.510.10">
    <property type="entry name" value="Transferase(Phosphotransferase) domain 1"/>
    <property type="match status" value="1"/>
</dbReference>
<dbReference type="SUPFAM" id="SSF56112">
    <property type="entry name" value="Protein kinase-like (PK-like)"/>
    <property type="match status" value="1"/>
</dbReference>
<evidence type="ECO:0000259" key="27">
    <source>
        <dbReference type="PROSITE" id="PS50011"/>
    </source>
</evidence>
<feature type="signal peptide" evidence="26">
    <location>
        <begin position="1"/>
        <end position="20"/>
    </location>
</feature>
<dbReference type="CDD" id="cd14066">
    <property type="entry name" value="STKc_IRAK"/>
    <property type="match status" value="1"/>
</dbReference>
<dbReference type="GO" id="GO:0005886">
    <property type="term" value="C:plasma membrane"/>
    <property type="evidence" value="ECO:0007669"/>
    <property type="project" value="UniProtKB-SubCell"/>
</dbReference>
<feature type="transmembrane region" description="Helical" evidence="25">
    <location>
        <begin position="793"/>
        <end position="815"/>
    </location>
</feature>
<dbReference type="Pfam" id="PF07714">
    <property type="entry name" value="PK_Tyr_Ser-Thr"/>
    <property type="match status" value="1"/>
</dbReference>
<dbReference type="KEGG" id="aprc:113870058"/>
<reference evidence="28" key="1">
    <citation type="journal article" date="2019" name="Toxins">
        <title>Detection of Abrin-Like and Prepropulchellin-Like Toxin Genes and Transcripts Using Whole Genome Sequencing and Full-Length Transcript Sequencing of Abrus precatorius.</title>
        <authorList>
            <person name="Hovde B.T."/>
            <person name="Daligault H.E."/>
            <person name="Hanschen E.R."/>
            <person name="Kunde Y.A."/>
            <person name="Johnson M.B."/>
            <person name="Starkenburg S.R."/>
            <person name="Johnson S.L."/>
        </authorList>
    </citation>
    <scope>NUCLEOTIDE SEQUENCE [LARGE SCALE GENOMIC DNA]</scope>
</reference>
<comment type="subcellular location">
    <subcellularLocation>
        <location evidence="1">Cell membrane</location>
        <topology evidence="1">Single-pass membrane protein</topology>
    </subcellularLocation>
    <subcellularLocation>
        <location evidence="2">Membrane</location>
        <topology evidence="2">Single-pass type I membrane protein</topology>
    </subcellularLocation>
</comment>
<dbReference type="PANTHER" id="PTHR27008:SF585">
    <property type="entry name" value="PROTEIN KINASE DOMAIN-CONTAINING PROTEIN"/>
    <property type="match status" value="1"/>
</dbReference>
<dbReference type="AlphaFoldDB" id="A0A8B8M3C7"/>
<dbReference type="EC" id="2.7.11.1" evidence="4"/>
<evidence type="ECO:0000256" key="14">
    <source>
        <dbReference type="ARBA" id="ARBA00022777"/>
    </source>
</evidence>
<feature type="binding site" evidence="24">
    <location>
        <position position="878"/>
    </location>
    <ligand>
        <name>ATP</name>
        <dbReference type="ChEBI" id="CHEBI:30616"/>
    </ligand>
</feature>
<evidence type="ECO:0000256" key="19">
    <source>
        <dbReference type="ARBA" id="ARBA00023157"/>
    </source>
</evidence>
<evidence type="ECO:0000256" key="20">
    <source>
        <dbReference type="ARBA" id="ARBA00023170"/>
    </source>
</evidence>
<evidence type="ECO:0000256" key="5">
    <source>
        <dbReference type="ARBA" id="ARBA00022475"/>
    </source>
</evidence>
<dbReference type="Pfam" id="PF00560">
    <property type="entry name" value="LRR_1"/>
    <property type="match status" value="11"/>
</dbReference>
<dbReference type="GO" id="GO:0010082">
    <property type="term" value="P:regulation of root meristem growth"/>
    <property type="evidence" value="ECO:0007669"/>
    <property type="project" value="UniProtKB-ARBA"/>
</dbReference>
<reference evidence="29" key="2">
    <citation type="submission" date="2025-08" db="UniProtKB">
        <authorList>
            <consortium name="RefSeq"/>
        </authorList>
    </citation>
    <scope>IDENTIFICATION</scope>
    <source>
        <tissue evidence="29">Young leaves</tissue>
    </source>
</reference>
<dbReference type="RefSeq" id="XP_027362458.1">
    <property type="nucleotide sequence ID" value="XM_027506657.1"/>
</dbReference>
<dbReference type="InterPro" id="IPR008271">
    <property type="entry name" value="Ser/Thr_kinase_AS"/>
</dbReference>
<keyword evidence="11 26" id="KW-0732">Signal</keyword>
<feature type="domain" description="Protein kinase" evidence="27">
    <location>
        <begin position="850"/>
        <end position="1130"/>
    </location>
</feature>
<dbReference type="GO" id="GO:0005524">
    <property type="term" value="F:ATP binding"/>
    <property type="evidence" value="ECO:0007669"/>
    <property type="project" value="UniProtKB-UniRule"/>
</dbReference>
<dbReference type="SMART" id="SM00365">
    <property type="entry name" value="LRR_SD22"/>
    <property type="match status" value="7"/>
</dbReference>
<evidence type="ECO:0000256" key="15">
    <source>
        <dbReference type="ARBA" id="ARBA00022840"/>
    </source>
</evidence>
<evidence type="ECO:0000256" key="25">
    <source>
        <dbReference type="SAM" id="Phobius"/>
    </source>
</evidence>
<keyword evidence="6" id="KW-0723">Serine/threonine-protein kinase</keyword>
<evidence type="ECO:0000256" key="3">
    <source>
        <dbReference type="ARBA" id="ARBA00008684"/>
    </source>
</evidence>
<dbReference type="GO" id="GO:0010074">
    <property type="term" value="P:maintenance of meristem identity"/>
    <property type="evidence" value="ECO:0007669"/>
    <property type="project" value="UniProtKB-ARBA"/>
</dbReference>
<evidence type="ECO:0000313" key="28">
    <source>
        <dbReference type="Proteomes" id="UP000694853"/>
    </source>
</evidence>
<dbReference type="InterPro" id="IPR000719">
    <property type="entry name" value="Prot_kinase_dom"/>
</dbReference>
<keyword evidence="21" id="KW-0325">Glycoprotein</keyword>
<dbReference type="SUPFAM" id="SSF52047">
    <property type="entry name" value="RNI-like"/>
    <property type="match status" value="2"/>
</dbReference>
<dbReference type="Gene3D" id="3.30.200.20">
    <property type="entry name" value="Phosphorylase Kinase, domain 1"/>
    <property type="match status" value="1"/>
</dbReference>
<dbReference type="SMART" id="SM00220">
    <property type="entry name" value="S_TKc"/>
    <property type="match status" value="1"/>
</dbReference>
<dbReference type="FunFam" id="3.80.10.10:FF:000041">
    <property type="entry name" value="LRR receptor-like serine/threonine-protein kinase ERECTA"/>
    <property type="match status" value="2"/>
</dbReference>
<dbReference type="OrthoDB" id="1419536at2759"/>
<protein>
    <recommendedName>
        <fullName evidence="4">non-specific serine/threonine protein kinase</fullName>
        <ecNumber evidence="4">2.7.11.1</ecNumber>
    </recommendedName>
</protein>
<keyword evidence="14" id="KW-0418">Kinase</keyword>
<dbReference type="PROSITE" id="PS50011">
    <property type="entry name" value="PROTEIN_KINASE_DOM"/>
    <property type="match status" value="1"/>
</dbReference>
<keyword evidence="19" id="KW-1015">Disulfide bond</keyword>